<dbReference type="PANTHER" id="PTHR30055:SF237">
    <property type="entry name" value="TRANSCRIPTIONAL REPRESSOR MCE3R"/>
    <property type="match status" value="1"/>
</dbReference>
<dbReference type="AlphaFoldDB" id="A0A6J6BWT2"/>
<dbReference type="GO" id="GO:0000976">
    <property type="term" value="F:transcription cis-regulatory region binding"/>
    <property type="evidence" value="ECO:0007669"/>
    <property type="project" value="TreeGrafter"/>
</dbReference>
<dbReference type="InterPro" id="IPR036271">
    <property type="entry name" value="Tet_transcr_reg_TetR-rel_C_sf"/>
</dbReference>
<organism evidence="3">
    <name type="scientific">freshwater metagenome</name>
    <dbReference type="NCBI Taxonomy" id="449393"/>
    <lineage>
        <taxon>unclassified sequences</taxon>
        <taxon>metagenomes</taxon>
        <taxon>ecological metagenomes</taxon>
    </lineage>
</organism>
<dbReference type="PROSITE" id="PS50977">
    <property type="entry name" value="HTH_TETR_2"/>
    <property type="match status" value="1"/>
</dbReference>
<keyword evidence="1" id="KW-0238">DNA-binding</keyword>
<dbReference type="Pfam" id="PF17932">
    <property type="entry name" value="TetR_C_24"/>
    <property type="match status" value="1"/>
</dbReference>
<dbReference type="InterPro" id="IPR050109">
    <property type="entry name" value="HTH-type_TetR-like_transc_reg"/>
</dbReference>
<dbReference type="InterPro" id="IPR001647">
    <property type="entry name" value="HTH_TetR"/>
</dbReference>
<name>A0A6J6BWT2_9ZZZZ</name>
<accession>A0A6J6BWT2</accession>
<dbReference type="PRINTS" id="PR00455">
    <property type="entry name" value="HTHTETR"/>
</dbReference>
<protein>
    <submittedName>
        <fullName evidence="3">Unannotated protein</fullName>
    </submittedName>
</protein>
<dbReference type="EMBL" id="CAEZSR010000008">
    <property type="protein sequence ID" value="CAB4542709.1"/>
    <property type="molecule type" value="Genomic_DNA"/>
</dbReference>
<dbReference type="InterPro" id="IPR009057">
    <property type="entry name" value="Homeodomain-like_sf"/>
</dbReference>
<proteinExistence type="predicted"/>
<gene>
    <name evidence="3" type="ORF">UFOPK1493_00422</name>
</gene>
<evidence type="ECO:0000313" key="3">
    <source>
        <dbReference type="EMBL" id="CAB4542709.1"/>
    </source>
</evidence>
<dbReference type="SUPFAM" id="SSF48498">
    <property type="entry name" value="Tetracyclin repressor-like, C-terminal domain"/>
    <property type="match status" value="1"/>
</dbReference>
<dbReference type="Gene3D" id="1.10.357.10">
    <property type="entry name" value="Tetracycline Repressor, domain 2"/>
    <property type="match status" value="1"/>
</dbReference>
<feature type="domain" description="HTH tetR-type" evidence="2">
    <location>
        <begin position="13"/>
        <end position="73"/>
    </location>
</feature>
<dbReference type="Pfam" id="PF00440">
    <property type="entry name" value="TetR_N"/>
    <property type="match status" value="1"/>
</dbReference>
<dbReference type="PANTHER" id="PTHR30055">
    <property type="entry name" value="HTH-TYPE TRANSCRIPTIONAL REGULATOR RUTR"/>
    <property type="match status" value="1"/>
</dbReference>
<reference evidence="3" key="1">
    <citation type="submission" date="2020-05" db="EMBL/GenBank/DDBJ databases">
        <authorList>
            <person name="Chiriac C."/>
            <person name="Salcher M."/>
            <person name="Ghai R."/>
            <person name="Kavagutti S V."/>
        </authorList>
    </citation>
    <scope>NUCLEOTIDE SEQUENCE</scope>
</reference>
<dbReference type="InterPro" id="IPR041490">
    <property type="entry name" value="KstR2_TetR_C"/>
</dbReference>
<evidence type="ECO:0000256" key="1">
    <source>
        <dbReference type="ARBA" id="ARBA00023125"/>
    </source>
</evidence>
<dbReference type="Gene3D" id="1.10.10.60">
    <property type="entry name" value="Homeodomain-like"/>
    <property type="match status" value="1"/>
</dbReference>
<sequence length="201" mass="21999">MARAAKSKAAAVTSRRDEIIEVAAQVIAERGIKGATVRDIGQAAGILSGSLYYHFDSKEQIVLELLLPSIEEQYERSLAIRAQAVSPTAALTELIRTSVHETAKHPNQAVILRNEARTFRDVEALAPVAELRAKTVALYVEVVNAGRKSGEFRSDIDVDIVVRAMFDGLLGAARWFTGPRRRKPEQVAAALVDLYVHSLQP</sequence>
<dbReference type="SUPFAM" id="SSF46689">
    <property type="entry name" value="Homeodomain-like"/>
    <property type="match status" value="1"/>
</dbReference>
<dbReference type="GO" id="GO:0003700">
    <property type="term" value="F:DNA-binding transcription factor activity"/>
    <property type="evidence" value="ECO:0007669"/>
    <property type="project" value="TreeGrafter"/>
</dbReference>
<evidence type="ECO:0000259" key="2">
    <source>
        <dbReference type="PROSITE" id="PS50977"/>
    </source>
</evidence>